<feature type="compositionally biased region" description="Acidic residues" evidence="17">
    <location>
        <begin position="77"/>
        <end position="87"/>
    </location>
</feature>
<comment type="subcellular location">
    <subcellularLocation>
        <location evidence="15">Plastid</location>
        <location evidence="15">Chloroplast outer membrane</location>
        <topology evidence="15">Single-pass membrane protein</topology>
    </subcellularLocation>
</comment>
<accession>G7IKU1</accession>
<dbReference type="GO" id="GO:0003925">
    <property type="term" value="F:G protein activity"/>
    <property type="evidence" value="ECO:0007669"/>
    <property type="project" value="UniProtKB-EC"/>
</dbReference>
<dbReference type="Gene3D" id="3.40.50.300">
    <property type="entry name" value="P-loop containing nucleotide triphosphate hydrolases"/>
    <property type="match status" value="1"/>
</dbReference>
<keyword evidence="14" id="KW-0472">Membrane</keyword>
<keyword evidence="11" id="KW-0653">Protein transport</keyword>
<proteinExistence type="inferred from homology"/>
<keyword evidence="12" id="KW-1133">Transmembrane helix</keyword>
<comment type="similarity">
    <text evidence="16">Belongs to the TRAFAC class TrmE-Era-EngA-EngB-Septin-like GTPase superfamily. AIG1/Toc34/Toc159-like paraseptin GTPase family. TOC159 subfamily.</text>
</comment>
<dbReference type="EMBL" id="CM001218">
    <property type="protein sequence ID" value="AES64772.1"/>
    <property type="molecule type" value="Genomic_DNA"/>
</dbReference>
<dbReference type="HOGENOM" id="CLU_003856_1_0_1"/>
<organism evidence="19 22">
    <name type="scientific">Medicago truncatula</name>
    <name type="common">Barrel medic</name>
    <name type="synonym">Medicago tribuloides</name>
    <dbReference type="NCBI Taxonomy" id="3880"/>
    <lineage>
        <taxon>Eukaryota</taxon>
        <taxon>Viridiplantae</taxon>
        <taxon>Streptophyta</taxon>
        <taxon>Embryophyta</taxon>
        <taxon>Tracheophyta</taxon>
        <taxon>Spermatophyta</taxon>
        <taxon>Magnoliopsida</taxon>
        <taxon>eudicotyledons</taxon>
        <taxon>Gunneridae</taxon>
        <taxon>Pentapetalae</taxon>
        <taxon>rosids</taxon>
        <taxon>fabids</taxon>
        <taxon>Fabales</taxon>
        <taxon>Fabaceae</taxon>
        <taxon>Papilionoideae</taxon>
        <taxon>50 kb inversion clade</taxon>
        <taxon>NPAAA clade</taxon>
        <taxon>Hologalegina</taxon>
        <taxon>IRL clade</taxon>
        <taxon>Trifolieae</taxon>
        <taxon>Medicago</taxon>
    </lineage>
</organism>
<evidence type="ECO:0000256" key="14">
    <source>
        <dbReference type="ARBA" id="ARBA00023136"/>
    </source>
</evidence>
<dbReference type="InterPro" id="IPR024283">
    <property type="entry name" value="TOC159_MAD"/>
</dbReference>
<evidence type="ECO:0000259" key="18">
    <source>
        <dbReference type="PROSITE" id="PS51720"/>
    </source>
</evidence>
<keyword evidence="6" id="KW-0479">Metal-binding</keyword>
<dbReference type="Proteomes" id="UP000002051">
    <property type="component" value="Chromosome 2"/>
</dbReference>
<dbReference type="GO" id="GO:0045036">
    <property type="term" value="P:protein targeting to chloroplast"/>
    <property type="evidence" value="ECO:0000318"/>
    <property type="project" value="GO_Central"/>
</dbReference>
<keyword evidence="10" id="KW-0460">Magnesium</keyword>
<evidence type="ECO:0000256" key="1">
    <source>
        <dbReference type="ARBA" id="ARBA00001946"/>
    </source>
</evidence>
<keyword evidence="5" id="KW-0812">Transmembrane</keyword>
<dbReference type="KEGG" id="mtr:11412928"/>
<evidence type="ECO:0000256" key="6">
    <source>
        <dbReference type="ARBA" id="ARBA00022723"/>
    </source>
</evidence>
<evidence type="ECO:0000256" key="17">
    <source>
        <dbReference type="SAM" id="MobiDB-lite"/>
    </source>
</evidence>
<dbReference type="FunFam" id="3.40.50.300:FF:000413">
    <property type="entry name" value="Translocase of chloroplast 120, chloroplastic"/>
    <property type="match status" value="1"/>
</dbReference>
<feature type="domain" description="AIG1-type G" evidence="18">
    <location>
        <begin position="207"/>
        <end position="441"/>
    </location>
</feature>
<protein>
    <submittedName>
        <fullName evidence="19">Import component Toc86/159, G and M domain protein</fullName>
    </submittedName>
    <submittedName>
        <fullName evidence="20">Putative small monomeric GTPase</fullName>
        <ecNumber evidence="20">3.6.5.2</ecNumber>
    </submittedName>
</protein>
<keyword evidence="3" id="KW-0150">Chloroplast</keyword>
<dbReference type="PROSITE" id="PS51720">
    <property type="entry name" value="G_AIG1"/>
    <property type="match status" value="1"/>
</dbReference>
<dbReference type="EMBL" id="PSQE01000002">
    <property type="protein sequence ID" value="RHN72868.1"/>
    <property type="molecule type" value="Genomic_DNA"/>
</dbReference>
<keyword evidence="8 20" id="KW-0378">Hydrolase</keyword>
<reference evidence="19 22" key="2">
    <citation type="journal article" date="2014" name="BMC Genomics">
        <title>An improved genome release (version Mt4.0) for the model legume Medicago truncatula.</title>
        <authorList>
            <person name="Tang H."/>
            <person name="Krishnakumar V."/>
            <person name="Bidwell S."/>
            <person name="Rosen B."/>
            <person name="Chan A."/>
            <person name="Zhou S."/>
            <person name="Gentzbittel L."/>
            <person name="Childs K.L."/>
            <person name="Yandell M."/>
            <person name="Gundlach H."/>
            <person name="Mayer K.F."/>
            <person name="Schwartz D.C."/>
            <person name="Town C.D."/>
        </authorList>
    </citation>
    <scope>GENOME REANNOTATION</scope>
    <source>
        <strain evidence="21 22">cv. Jemalong A17</strain>
    </source>
</reference>
<evidence type="ECO:0000256" key="15">
    <source>
        <dbReference type="ARBA" id="ARBA00023766"/>
    </source>
</evidence>
<dbReference type="EC" id="3.6.5.2" evidence="20"/>
<evidence type="ECO:0000256" key="3">
    <source>
        <dbReference type="ARBA" id="ARBA00022528"/>
    </source>
</evidence>
<keyword evidence="2" id="KW-0813">Transport</keyword>
<keyword evidence="7" id="KW-0547">Nucleotide-binding</keyword>
<dbReference type="InterPro" id="IPR045058">
    <property type="entry name" value="GIMA/IAN/Toc"/>
</dbReference>
<evidence type="ECO:0000256" key="11">
    <source>
        <dbReference type="ARBA" id="ARBA00022927"/>
    </source>
</evidence>
<evidence type="ECO:0000256" key="5">
    <source>
        <dbReference type="ARBA" id="ARBA00022692"/>
    </source>
</evidence>
<feature type="region of interest" description="Disordered" evidence="17">
    <location>
        <begin position="74"/>
        <end position="98"/>
    </location>
</feature>
<dbReference type="InterPro" id="IPR005690">
    <property type="entry name" value="Toc86_159"/>
</dbReference>
<evidence type="ECO:0000256" key="4">
    <source>
        <dbReference type="ARBA" id="ARBA00022640"/>
    </source>
</evidence>
<dbReference type="Gramene" id="rna8630">
    <property type="protein sequence ID" value="RHN72868.1"/>
    <property type="gene ID" value="gene8630"/>
</dbReference>
<dbReference type="GO" id="GO:0003924">
    <property type="term" value="F:GTPase activity"/>
    <property type="evidence" value="ECO:0000318"/>
    <property type="project" value="GO_Central"/>
</dbReference>
<dbReference type="PANTHER" id="PTHR10903:SF120">
    <property type="entry name" value="TRANSLOCASE OF CHLOROPLAST 159, CHLOROPLASTIC"/>
    <property type="match status" value="1"/>
</dbReference>
<dbReference type="SUPFAM" id="SSF52540">
    <property type="entry name" value="P-loop containing nucleoside triphosphate hydrolases"/>
    <property type="match status" value="1"/>
</dbReference>
<evidence type="ECO:0000313" key="22">
    <source>
        <dbReference type="Proteomes" id="UP000002051"/>
    </source>
</evidence>
<dbReference type="OMA" id="IGNTKML"/>
<keyword evidence="13" id="KW-0342">GTP-binding</keyword>
<dbReference type="EnsemblPlants" id="AES64772">
    <property type="protein sequence ID" value="AES64772"/>
    <property type="gene ID" value="MTR_2g030160"/>
</dbReference>
<dbReference type="Pfam" id="PF11886">
    <property type="entry name" value="TOC159_MAD"/>
    <property type="match status" value="1"/>
</dbReference>
<dbReference type="InterPro" id="IPR027417">
    <property type="entry name" value="P-loop_NTPase"/>
</dbReference>
<reference evidence="21" key="3">
    <citation type="submission" date="2015-04" db="UniProtKB">
        <authorList>
            <consortium name="EnsemblPlants"/>
        </authorList>
    </citation>
    <scope>IDENTIFICATION</scope>
    <source>
        <strain evidence="21">cv. Jemalong A17</strain>
    </source>
</reference>
<keyword evidence="4" id="KW-0934">Plastid</keyword>
<dbReference type="NCBIfam" id="TIGR00993">
    <property type="entry name" value="3a0901s04IAP86"/>
    <property type="match status" value="1"/>
</dbReference>
<evidence type="ECO:0000256" key="7">
    <source>
        <dbReference type="ARBA" id="ARBA00022741"/>
    </source>
</evidence>
<dbReference type="STRING" id="3880.G7IKU1"/>
<dbReference type="AlphaFoldDB" id="G7IKU1"/>
<evidence type="ECO:0000256" key="8">
    <source>
        <dbReference type="ARBA" id="ARBA00022801"/>
    </source>
</evidence>
<evidence type="ECO:0000313" key="20">
    <source>
        <dbReference type="EMBL" id="RHN72868.1"/>
    </source>
</evidence>
<dbReference type="GO" id="GO:0009707">
    <property type="term" value="C:chloroplast outer membrane"/>
    <property type="evidence" value="ECO:0000318"/>
    <property type="project" value="GO_Central"/>
</dbReference>
<reference evidence="19 22" key="1">
    <citation type="journal article" date="2011" name="Nature">
        <title>The Medicago genome provides insight into the evolution of rhizobial symbioses.</title>
        <authorList>
            <person name="Young N.D."/>
            <person name="Debelle F."/>
            <person name="Oldroyd G.E."/>
            <person name="Geurts R."/>
            <person name="Cannon S.B."/>
            <person name="Udvardi M.K."/>
            <person name="Benedito V.A."/>
            <person name="Mayer K.F."/>
            <person name="Gouzy J."/>
            <person name="Schoof H."/>
            <person name="Van de Peer Y."/>
            <person name="Proost S."/>
            <person name="Cook D.R."/>
            <person name="Meyers B.C."/>
            <person name="Spannagl M."/>
            <person name="Cheung F."/>
            <person name="De Mita S."/>
            <person name="Krishnakumar V."/>
            <person name="Gundlach H."/>
            <person name="Zhou S."/>
            <person name="Mudge J."/>
            <person name="Bharti A.K."/>
            <person name="Murray J.D."/>
            <person name="Naoumkina M.A."/>
            <person name="Rosen B."/>
            <person name="Silverstein K.A."/>
            <person name="Tang H."/>
            <person name="Rombauts S."/>
            <person name="Zhao P.X."/>
            <person name="Zhou P."/>
            <person name="Barbe V."/>
            <person name="Bardou P."/>
            <person name="Bechner M."/>
            <person name="Bellec A."/>
            <person name="Berger A."/>
            <person name="Berges H."/>
            <person name="Bidwell S."/>
            <person name="Bisseling T."/>
            <person name="Choisne N."/>
            <person name="Couloux A."/>
            <person name="Denny R."/>
            <person name="Deshpande S."/>
            <person name="Dai X."/>
            <person name="Doyle J.J."/>
            <person name="Dudez A.M."/>
            <person name="Farmer A.D."/>
            <person name="Fouteau S."/>
            <person name="Franken C."/>
            <person name="Gibelin C."/>
            <person name="Gish J."/>
            <person name="Goldstein S."/>
            <person name="Gonzalez A.J."/>
            <person name="Green P.J."/>
            <person name="Hallab A."/>
            <person name="Hartog M."/>
            <person name="Hua A."/>
            <person name="Humphray S.J."/>
            <person name="Jeong D.H."/>
            <person name="Jing Y."/>
            <person name="Jocker A."/>
            <person name="Kenton S.M."/>
            <person name="Kim D.J."/>
            <person name="Klee K."/>
            <person name="Lai H."/>
            <person name="Lang C."/>
            <person name="Lin S."/>
            <person name="Macmil S.L."/>
            <person name="Magdelenat G."/>
            <person name="Matthews L."/>
            <person name="McCorrison J."/>
            <person name="Monaghan E.L."/>
            <person name="Mun J.H."/>
            <person name="Najar F.Z."/>
            <person name="Nicholson C."/>
            <person name="Noirot C."/>
            <person name="O'Bleness M."/>
            <person name="Paule C.R."/>
            <person name="Poulain J."/>
            <person name="Prion F."/>
            <person name="Qin B."/>
            <person name="Qu C."/>
            <person name="Retzel E.F."/>
            <person name="Riddle C."/>
            <person name="Sallet E."/>
            <person name="Samain S."/>
            <person name="Samson N."/>
            <person name="Sanders I."/>
            <person name="Saurat O."/>
            <person name="Scarpelli C."/>
            <person name="Schiex T."/>
            <person name="Segurens B."/>
            <person name="Severin A.J."/>
            <person name="Sherrier D.J."/>
            <person name="Shi R."/>
            <person name="Sims S."/>
            <person name="Singer S.R."/>
            <person name="Sinharoy S."/>
            <person name="Sterck L."/>
            <person name="Viollet A."/>
            <person name="Wang B.B."/>
            <person name="Wang K."/>
            <person name="Wang M."/>
            <person name="Wang X."/>
            <person name="Warfsmann J."/>
            <person name="Weissenbach J."/>
            <person name="White D.D."/>
            <person name="White J.D."/>
            <person name="Wiley G.B."/>
            <person name="Wincker P."/>
            <person name="Xing Y."/>
            <person name="Yang L."/>
            <person name="Yao Z."/>
            <person name="Ying F."/>
            <person name="Zhai J."/>
            <person name="Zhou L."/>
            <person name="Zuber A."/>
            <person name="Denarie J."/>
            <person name="Dixon R.A."/>
            <person name="May G.D."/>
            <person name="Schwartz D.C."/>
            <person name="Rogers J."/>
            <person name="Quetier F."/>
            <person name="Town C.D."/>
            <person name="Roe B.A."/>
        </authorList>
    </citation>
    <scope>NUCLEOTIDE SEQUENCE [LARGE SCALE GENOMIC DNA]</scope>
    <source>
        <strain evidence="19">A17</strain>
        <strain evidence="21 22">cv. Jemalong A17</strain>
    </source>
</reference>
<dbReference type="GO" id="GO:0045037">
    <property type="term" value="P:protein import into chloroplast stroma"/>
    <property type="evidence" value="ECO:0000318"/>
    <property type="project" value="GO_Central"/>
</dbReference>
<evidence type="ECO:0000256" key="16">
    <source>
        <dbReference type="ARBA" id="ARBA00023775"/>
    </source>
</evidence>
<dbReference type="Proteomes" id="UP000265566">
    <property type="component" value="Chromosome 2"/>
</dbReference>
<dbReference type="PANTHER" id="PTHR10903">
    <property type="entry name" value="GTPASE, IMAP FAMILY MEMBER-RELATED"/>
    <property type="match status" value="1"/>
</dbReference>
<evidence type="ECO:0000313" key="21">
    <source>
        <dbReference type="EnsemblPlants" id="AES64772"/>
    </source>
</evidence>
<keyword evidence="22" id="KW-1185">Reference proteome</keyword>
<sequence>MIVCDVKFSVGRDSASLVEFDNNDFRQGSVIEHDHHERDGFVSDEEEDEEMMFGNSEAVKQLFEKLAQEQLQSEIGTDVDDDDVNDMDGDKNNNGGKQVFDSSALATLLKGVRSTIDVEQNNVVVVDNQLNEEEKMKLEKLQQIRIKFLRLVLRLGLTTQESIAAQVLQRLTLIASGRDPRQTSQIFNLNAAEESAFNLEARGEILNHSLNVLVLGKSGVGKSATINSIFGKVKTKISAYGSATNSIKEIVGMVDGVSIRIFDTPGLKSSALEQCYNKKVLSMIQKLTKKKPLDIVLYVDRLDIQTKNLNDLPLLRTICNVFGPLIWRNTVITLTHAATAPPDGPLGSPLSYDVFVTQRNRAVQQAIGQVIGDEQINNLSLMNPVALVENHPSCRKNKNGHKVLPNGQTWRPLLLLLCYSMKILSEATSLSKTQEMFNYNKLFGFRVRTPSLPYLLSWLMQPRNHAKLASNQGGNDIGGFEMEFAELSDSDQEDDEDEYDRLLPFRPLKKSQVAKLSREQRKAYFEEYDCRVKLLQKKQWKEELRRMREIKKNKGKSEYGYTEEGAQNMESPNAVPTPLHDMIMPLSFDGDNPVFRYHFLESTSQFLTRPVLDANGWDHDCGYDGVTIENSLAIANKFPASFGVQVAKDKKDFNMQLESSVAAKHGENGSSMAGFDIQNIGKQLAYVVRGETEFKNFKRNKTCAGVSATFLGENVSTGLKVEDQIALGKCLLLMGSAGLMRSQGDSAYGTNVEVRFKEADFPIGQDQSSLSLSLVKWRGELALGANLQSQFSIGRSYKMAVRAGLNNKRSGQISVRTSSSEQLQIALVAVLPIVRAIYANFWSKACDRDPNSIF</sequence>
<dbReference type="OrthoDB" id="8954335at2759"/>
<dbReference type="InterPro" id="IPR006703">
    <property type="entry name" value="G_AIG1"/>
</dbReference>
<dbReference type="GO" id="GO:0005525">
    <property type="term" value="F:GTP binding"/>
    <property type="evidence" value="ECO:0007669"/>
    <property type="project" value="UniProtKB-KW"/>
</dbReference>
<dbReference type="GO" id="GO:0046872">
    <property type="term" value="F:metal ion binding"/>
    <property type="evidence" value="ECO:0007669"/>
    <property type="project" value="UniProtKB-KW"/>
</dbReference>
<evidence type="ECO:0000256" key="2">
    <source>
        <dbReference type="ARBA" id="ARBA00022448"/>
    </source>
</evidence>
<name>G7IKU1_MEDTR</name>
<evidence type="ECO:0000256" key="13">
    <source>
        <dbReference type="ARBA" id="ARBA00023134"/>
    </source>
</evidence>
<keyword evidence="9" id="KW-1002">Plastid outer membrane</keyword>
<dbReference type="Pfam" id="PF04548">
    <property type="entry name" value="AIG1"/>
    <property type="match status" value="1"/>
</dbReference>
<evidence type="ECO:0000256" key="10">
    <source>
        <dbReference type="ARBA" id="ARBA00022842"/>
    </source>
</evidence>
<comment type="cofactor">
    <cofactor evidence="1">
        <name>Mg(2+)</name>
        <dbReference type="ChEBI" id="CHEBI:18420"/>
    </cofactor>
</comment>
<evidence type="ECO:0000256" key="12">
    <source>
        <dbReference type="ARBA" id="ARBA00022989"/>
    </source>
</evidence>
<gene>
    <name evidence="21" type="primary">11412928</name>
    <name evidence="19" type="ordered locus">MTR_2g030160</name>
    <name evidence="20" type="ORF">MtrunA17_Chr2g0292401</name>
</gene>
<reference evidence="20" key="4">
    <citation type="journal article" date="2018" name="Nat. Plants">
        <title>Whole-genome landscape of Medicago truncatula symbiotic genes.</title>
        <authorList>
            <person name="Pecrix Y."/>
            <person name="Gamas P."/>
            <person name="Carrere S."/>
        </authorList>
    </citation>
    <scope>NUCLEOTIDE SEQUENCE</scope>
    <source>
        <tissue evidence="20">Leaves</tissue>
    </source>
</reference>
<dbReference type="PaxDb" id="3880-AES64772"/>
<evidence type="ECO:0000256" key="9">
    <source>
        <dbReference type="ARBA" id="ARBA00022805"/>
    </source>
</evidence>
<evidence type="ECO:0000313" key="19">
    <source>
        <dbReference type="EMBL" id="AES64772.1"/>
    </source>
</evidence>
<dbReference type="eggNOG" id="ENOG502QR60">
    <property type="taxonomic scope" value="Eukaryota"/>
</dbReference>